<dbReference type="PROSITE" id="PS50928">
    <property type="entry name" value="ABC_TM1"/>
    <property type="match status" value="1"/>
</dbReference>
<comment type="similarity">
    <text evidence="7">Belongs to the binding-protein-dependent transport system permease family.</text>
</comment>
<accession>A0A4R3NR00</accession>
<reference evidence="9 10" key="1">
    <citation type="submission" date="2019-03" db="EMBL/GenBank/DDBJ databases">
        <title>Freshwater and sediment microbial communities from various areas in North America, analyzing microbe dynamics in response to fracking.</title>
        <authorList>
            <person name="Lamendella R."/>
        </authorList>
    </citation>
    <scope>NUCLEOTIDE SEQUENCE [LARGE SCALE GENOMIC DNA]</scope>
    <source>
        <strain evidence="9 10">175.2</strain>
    </source>
</reference>
<keyword evidence="2 7" id="KW-0813">Transport</keyword>
<dbReference type="InterPro" id="IPR051393">
    <property type="entry name" value="ABC_transporter_permease"/>
</dbReference>
<dbReference type="InterPro" id="IPR035906">
    <property type="entry name" value="MetI-like_sf"/>
</dbReference>
<dbReference type="EMBL" id="SMAR01000028">
    <property type="protein sequence ID" value="TCT35222.1"/>
    <property type="molecule type" value="Genomic_DNA"/>
</dbReference>
<proteinExistence type="inferred from homology"/>
<protein>
    <submittedName>
        <fullName evidence="9">Carbohydrate ABC transporter membrane protein 1 (CUT1 family)</fullName>
    </submittedName>
</protein>
<keyword evidence="5 7" id="KW-1133">Transmembrane helix</keyword>
<comment type="subcellular location">
    <subcellularLocation>
        <location evidence="1 7">Cell membrane</location>
        <topology evidence="1 7">Multi-pass membrane protein</topology>
    </subcellularLocation>
</comment>
<evidence type="ECO:0000256" key="7">
    <source>
        <dbReference type="RuleBase" id="RU363032"/>
    </source>
</evidence>
<dbReference type="Gene3D" id="1.10.3720.10">
    <property type="entry name" value="MetI-like"/>
    <property type="match status" value="1"/>
</dbReference>
<sequence>MRSKANVLGLVFMAPTLLILLIFFIAPVIFTGVFSFTNMSTSTGIGAGEYVLTPNLVRDLKAEGVDAKALDAISSETLSVDETTLKAAADAGVDPRFLEDIRSTLIGRSFSSSRDFVRELRGFSSAPRSPRQLKEAARAFTLTAMNERFASADELSAMLTEVAPEVEAETRDLIIKRSYTGPVYTTENFEKLATTPATARLIGNTFLYVGLTLALFNVGLGLALAIMMFYLPKRVSGIFTALWLLPRITPVVLYAVLWKWFTWDSGFLPTLAAHFGLPSFNYMKGSVTSAWITLICSNGFIGASFGLILFSGALRAIPSQQLWASEVDGASRFQQVRRIILPQMRWPILFVTSYQTMSLLASYDLIWLTTDGGPGNATTVWSLAAFKTALFNYTGNLQYGLGAAMALVLVVIGLIASVLYLRLFKFHELVAKPKIEF</sequence>
<dbReference type="InterPro" id="IPR000515">
    <property type="entry name" value="MetI-like"/>
</dbReference>
<dbReference type="CDD" id="cd06261">
    <property type="entry name" value="TM_PBP2"/>
    <property type="match status" value="1"/>
</dbReference>
<keyword evidence="6 7" id="KW-0472">Membrane</keyword>
<dbReference type="RefSeq" id="WP_132313287.1">
    <property type="nucleotide sequence ID" value="NZ_SMAR01000028.1"/>
</dbReference>
<evidence type="ECO:0000256" key="2">
    <source>
        <dbReference type="ARBA" id="ARBA00022448"/>
    </source>
</evidence>
<name>A0A4R3NR00_9HYPH</name>
<feature type="transmembrane region" description="Helical" evidence="7">
    <location>
        <begin position="206"/>
        <end position="231"/>
    </location>
</feature>
<feature type="transmembrane region" description="Helical" evidence="7">
    <location>
        <begin position="238"/>
        <end position="261"/>
    </location>
</feature>
<evidence type="ECO:0000256" key="4">
    <source>
        <dbReference type="ARBA" id="ARBA00022692"/>
    </source>
</evidence>
<feature type="transmembrane region" description="Helical" evidence="7">
    <location>
        <begin position="346"/>
        <end position="366"/>
    </location>
</feature>
<evidence type="ECO:0000313" key="9">
    <source>
        <dbReference type="EMBL" id="TCT35222.1"/>
    </source>
</evidence>
<keyword evidence="10" id="KW-1185">Reference proteome</keyword>
<feature type="transmembrane region" description="Helical" evidence="7">
    <location>
        <begin position="399"/>
        <end position="424"/>
    </location>
</feature>
<evidence type="ECO:0000256" key="5">
    <source>
        <dbReference type="ARBA" id="ARBA00022989"/>
    </source>
</evidence>
<keyword evidence="3" id="KW-1003">Cell membrane</keyword>
<evidence type="ECO:0000313" key="10">
    <source>
        <dbReference type="Proteomes" id="UP000295097"/>
    </source>
</evidence>
<dbReference type="SUPFAM" id="SSF161098">
    <property type="entry name" value="MetI-like"/>
    <property type="match status" value="1"/>
</dbReference>
<keyword evidence="4 7" id="KW-0812">Transmembrane</keyword>
<evidence type="ECO:0000256" key="3">
    <source>
        <dbReference type="ARBA" id="ARBA00022475"/>
    </source>
</evidence>
<dbReference type="AlphaFoldDB" id="A0A4R3NR00"/>
<comment type="caution">
    <text evidence="9">The sequence shown here is derived from an EMBL/GenBank/DDBJ whole genome shotgun (WGS) entry which is preliminary data.</text>
</comment>
<evidence type="ECO:0000259" key="8">
    <source>
        <dbReference type="PROSITE" id="PS50928"/>
    </source>
</evidence>
<feature type="transmembrane region" description="Helical" evidence="7">
    <location>
        <begin position="7"/>
        <end position="30"/>
    </location>
</feature>
<dbReference type="PANTHER" id="PTHR30193:SF37">
    <property type="entry name" value="INNER MEMBRANE ABC TRANSPORTER PERMEASE PROTEIN YCJO"/>
    <property type="match status" value="1"/>
</dbReference>
<dbReference type="SUPFAM" id="SSF160964">
    <property type="entry name" value="MalF N-terminal region-like"/>
    <property type="match status" value="1"/>
</dbReference>
<gene>
    <name evidence="9" type="ORF">EDC90_102847</name>
</gene>
<evidence type="ECO:0000256" key="1">
    <source>
        <dbReference type="ARBA" id="ARBA00004651"/>
    </source>
</evidence>
<feature type="transmembrane region" description="Helical" evidence="7">
    <location>
        <begin position="290"/>
        <end position="310"/>
    </location>
</feature>
<feature type="domain" description="ABC transmembrane type-1" evidence="8">
    <location>
        <begin position="207"/>
        <end position="420"/>
    </location>
</feature>
<dbReference type="Pfam" id="PF00528">
    <property type="entry name" value="BPD_transp_1"/>
    <property type="match status" value="1"/>
</dbReference>
<evidence type="ECO:0000256" key="6">
    <source>
        <dbReference type="ARBA" id="ARBA00023136"/>
    </source>
</evidence>
<dbReference type="Proteomes" id="UP000295097">
    <property type="component" value="Unassembled WGS sequence"/>
</dbReference>
<dbReference type="GO" id="GO:0055085">
    <property type="term" value="P:transmembrane transport"/>
    <property type="evidence" value="ECO:0007669"/>
    <property type="project" value="InterPro"/>
</dbReference>
<organism evidence="9 10">
    <name type="scientific">Martelella mediterranea</name>
    <dbReference type="NCBI Taxonomy" id="293089"/>
    <lineage>
        <taxon>Bacteria</taxon>
        <taxon>Pseudomonadati</taxon>
        <taxon>Pseudomonadota</taxon>
        <taxon>Alphaproteobacteria</taxon>
        <taxon>Hyphomicrobiales</taxon>
        <taxon>Aurantimonadaceae</taxon>
        <taxon>Martelella</taxon>
    </lineage>
</organism>
<dbReference type="PANTHER" id="PTHR30193">
    <property type="entry name" value="ABC TRANSPORTER PERMEASE PROTEIN"/>
    <property type="match status" value="1"/>
</dbReference>
<dbReference type="OrthoDB" id="8275316at2"/>
<dbReference type="GO" id="GO:0005886">
    <property type="term" value="C:plasma membrane"/>
    <property type="evidence" value="ECO:0007669"/>
    <property type="project" value="UniProtKB-SubCell"/>
</dbReference>